<feature type="non-terminal residue" evidence="2">
    <location>
        <position position="1"/>
    </location>
</feature>
<organism evidence="2 3">
    <name type="scientific">Trifolium medium</name>
    <dbReference type="NCBI Taxonomy" id="97028"/>
    <lineage>
        <taxon>Eukaryota</taxon>
        <taxon>Viridiplantae</taxon>
        <taxon>Streptophyta</taxon>
        <taxon>Embryophyta</taxon>
        <taxon>Tracheophyta</taxon>
        <taxon>Spermatophyta</taxon>
        <taxon>Magnoliopsida</taxon>
        <taxon>eudicotyledons</taxon>
        <taxon>Gunneridae</taxon>
        <taxon>Pentapetalae</taxon>
        <taxon>rosids</taxon>
        <taxon>fabids</taxon>
        <taxon>Fabales</taxon>
        <taxon>Fabaceae</taxon>
        <taxon>Papilionoideae</taxon>
        <taxon>50 kb inversion clade</taxon>
        <taxon>NPAAA clade</taxon>
        <taxon>Hologalegina</taxon>
        <taxon>IRL clade</taxon>
        <taxon>Trifolieae</taxon>
        <taxon>Trifolium</taxon>
    </lineage>
</organism>
<feature type="region of interest" description="Disordered" evidence="1">
    <location>
        <begin position="77"/>
        <end position="104"/>
    </location>
</feature>
<dbReference type="EMBL" id="LXQA010367043">
    <property type="protein sequence ID" value="MCI47084.1"/>
    <property type="molecule type" value="Genomic_DNA"/>
</dbReference>
<sequence>APGEDEHKAAEGLTTRADLVKVIAQLSHDFVEGTEYAFENAVQQIKCLNPEVELVTRGMHVNGQVKDGQIVVPAGLADSDEEEEDAEGVFEEGHEDEQEDRCEE</sequence>
<dbReference type="AlphaFoldDB" id="A0A392SFW0"/>
<protein>
    <submittedName>
        <fullName evidence="2">Uncharacterized protein</fullName>
    </submittedName>
</protein>
<accession>A0A392SFW0</accession>
<name>A0A392SFW0_9FABA</name>
<comment type="caution">
    <text evidence="2">The sequence shown here is derived from an EMBL/GenBank/DDBJ whole genome shotgun (WGS) entry which is preliminary data.</text>
</comment>
<feature type="compositionally biased region" description="Acidic residues" evidence="1">
    <location>
        <begin position="78"/>
        <end position="104"/>
    </location>
</feature>
<reference evidence="2 3" key="1">
    <citation type="journal article" date="2018" name="Front. Plant Sci.">
        <title>Red Clover (Trifolium pratense) and Zigzag Clover (T. medium) - A Picture of Genomic Similarities and Differences.</title>
        <authorList>
            <person name="Dluhosova J."/>
            <person name="Istvanek J."/>
            <person name="Nedelnik J."/>
            <person name="Repkova J."/>
        </authorList>
    </citation>
    <scope>NUCLEOTIDE SEQUENCE [LARGE SCALE GENOMIC DNA]</scope>
    <source>
        <strain evidence="3">cv. 10/8</strain>
        <tissue evidence="2">Leaf</tissue>
    </source>
</reference>
<evidence type="ECO:0000256" key="1">
    <source>
        <dbReference type="SAM" id="MobiDB-lite"/>
    </source>
</evidence>
<evidence type="ECO:0000313" key="3">
    <source>
        <dbReference type="Proteomes" id="UP000265520"/>
    </source>
</evidence>
<proteinExistence type="predicted"/>
<dbReference type="Proteomes" id="UP000265520">
    <property type="component" value="Unassembled WGS sequence"/>
</dbReference>
<keyword evidence="3" id="KW-1185">Reference proteome</keyword>
<evidence type="ECO:0000313" key="2">
    <source>
        <dbReference type="EMBL" id="MCI47084.1"/>
    </source>
</evidence>